<dbReference type="Gene3D" id="6.10.140.2220">
    <property type="match status" value="1"/>
</dbReference>
<reference evidence="1 2" key="2">
    <citation type="submission" date="2018-11" db="EMBL/GenBank/DDBJ databases">
        <authorList>
            <consortium name="Pathogen Informatics"/>
        </authorList>
    </citation>
    <scope>NUCLEOTIDE SEQUENCE [LARGE SCALE GENOMIC DNA]</scope>
</reference>
<dbReference type="Gene3D" id="2.170.270.10">
    <property type="entry name" value="SET domain"/>
    <property type="match status" value="1"/>
</dbReference>
<sequence>MYQAERRSLLSLQEECSCLLRVHPRVPTAMARLMSRVIVKRTNDKSAHAAFNGRTFDSLVSHNDDITKDAEKSEFFVSLSHVLCDYMGAQGMPSASELFNIFGKVMVNVFTISDDDLNTIGL</sequence>
<dbReference type="Gene3D" id="1.10.220.160">
    <property type="match status" value="1"/>
</dbReference>
<protein>
    <submittedName>
        <fullName evidence="3">Myosin motor domain-containing protein</fullName>
    </submittedName>
</protein>
<dbReference type="InterPro" id="IPR050869">
    <property type="entry name" value="H3K4_H4K5_MeTrfase"/>
</dbReference>
<dbReference type="AlphaFoldDB" id="A0A0M3KIL8"/>
<reference evidence="3" key="1">
    <citation type="submission" date="2017-02" db="UniProtKB">
        <authorList>
            <consortium name="WormBaseParasite"/>
        </authorList>
    </citation>
    <scope>IDENTIFICATION</scope>
</reference>
<gene>
    <name evidence="1" type="ORF">ASIM_LOCUS20217</name>
</gene>
<dbReference type="GO" id="GO:0005634">
    <property type="term" value="C:nucleus"/>
    <property type="evidence" value="ECO:0007669"/>
    <property type="project" value="TreeGrafter"/>
</dbReference>
<name>A0A0M3KIL8_ANISI</name>
<dbReference type="PANTHER" id="PTHR12197:SF251">
    <property type="entry name" value="EG:BACR7C10.4 PROTEIN"/>
    <property type="match status" value="1"/>
</dbReference>
<evidence type="ECO:0000313" key="1">
    <source>
        <dbReference type="EMBL" id="VDK75115.1"/>
    </source>
</evidence>
<accession>A0A0M3KIL8</accession>
<evidence type="ECO:0000313" key="2">
    <source>
        <dbReference type="Proteomes" id="UP000267096"/>
    </source>
</evidence>
<dbReference type="WBParaSite" id="ASIM_0002083701-mRNA-1">
    <property type="protein sequence ID" value="ASIM_0002083701-mRNA-1"/>
    <property type="gene ID" value="ASIM_0002083701"/>
</dbReference>
<dbReference type="EMBL" id="UYRR01038975">
    <property type="protein sequence ID" value="VDK75115.1"/>
    <property type="molecule type" value="Genomic_DNA"/>
</dbReference>
<dbReference type="PANTHER" id="PTHR12197">
    <property type="entry name" value="HISTONE-LYSINE N-METHYLTRANSFERASE SMYD"/>
    <property type="match status" value="1"/>
</dbReference>
<dbReference type="Proteomes" id="UP000267096">
    <property type="component" value="Unassembled WGS sequence"/>
</dbReference>
<keyword evidence="2" id="KW-1185">Reference proteome</keyword>
<dbReference type="InterPro" id="IPR046341">
    <property type="entry name" value="SET_dom_sf"/>
</dbReference>
<dbReference type="OrthoDB" id="265717at2759"/>
<proteinExistence type="predicted"/>
<evidence type="ECO:0000313" key="3">
    <source>
        <dbReference type="WBParaSite" id="ASIM_0002083701-mRNA-1"/>
    </source>
</evidence>
<organism evidence="3">
    <name type="scientific">Anisakis simplex</name>
    <name type="common">Herring worm</name>
    <dbReference type="NCBI Taxonomy" id="6269"/>
    <lineage>
        <taxon>Eukaryota</taxon>
        <taxon>Metazoa</taxon>
        <taxon>Ecdysozoa</taxon>
        <taxon>Nematoda</taxon>
        <taxon>Chromadorea</taxon>
        <taxon>Rhabditida</taxon>
        <taxon>Spirurina</taxon>
        <taxon>Ascaridomorpha</taxon>
        <taxon>Ascaridoidea</taxon>
        <taxon>Anisakidae</taxon>
        <taxon>Anisakis</taxon>
        <taxon>Anisakis simplex complex</taxon>
    </lineage>
</organism>